<evidence type="ECO:0000256" key="1">
    <source>
        <dbReference type="SAM" id="MobiDB-lite"/>
    </source>
</evidence>
<feature type="compositionally biased region" description="Low complexity" evidence="1">
    <location>
        <begin position="83"/>
        <end position="94"/>
    </location>
</feature>
<evidence type="ECO:0000313" key="3">
    <source>
        <dbReference type="Proteomes" id="UP001174691"/>
    </source>
</evidence>
<gene>
    <name evidence="2" type="ORF">NKR19_g8630</name>
</gene>
<organism evidence="2 3">
    <name type="scientific">Coniochaeta hoffmannii</name>
    <dbReference type="NCBI Taxonomy" id="91930"/>
    <lineage>
        <taxon>Eukaryota</taxon>
        <taxon>Fungi</taxon>
        <taxon>Dikarya</taxon>
        <taxon>Ascomycota</taxon>
        <taxon>Pezizomycotina</taxon>
        <taxon>Sordariomycetes</taxon>
        <taxon>Sordariomycetidae</taxon>
        <taxon>Coniochaetales</taxon>
        <taxon>Coniochaetaceae</taxon>
        <taxon>Coniochaeta</taxon>
    </lineage>
</organism>
<dbReference type="AlphaFoldDB" id="A0AA38VC10"/>
<dbReference type="Proteomes" id="UP001174691">
    <property type="component" value="Unassembled WGS sequence"/>
</dbReference>
<accession>A0AA38VC10</accession>
<reference evidence="2" key="1">
    <citation type="submission" date="2022-07" db="EMBL/GenBank/DDBJ databases">
        <title>Fungi with potential for degradation of polypropylene.</title>
        <authorList>
            <person name="Gostincar C."/>
        </authorList>
    </citation>
    <scope>NUCLEOTIDE SEQUENCE</scope>
    <source>
        <strain evidence="2">EXF-13287</strain>
    </source>
</reference>
<dbReference type="EMBL" id="JANBVN010000181">
    <property type="protein sequence ID" value="KAJ9134533.1"/>
    <property type="molecule type" value="Genomic_DNA"/>
</dbReference>
<evidence type="ECO:0000313" key="2">
    <source>
        <dbReference type="EMBL" id="KAJ9134533.1"/>
    </source>
</evidence>
<comment type="caution">
    <text evidence="2">The sequence shown here is derived from an EMBL/GenBank/DDBJ whole genome shotgun (WGS) entry which is preliminary data.</text>
</comment>
<feature type="compositionally biased region" description="Basic residues" evidence="1">
    <location>
        <begin position="68"/>
        <end position="80"/>
    </location>
</feature>
<name>A0AA38VC10_9PEZI</name>
<feature type="compositionally biased region" description="Basic and acidic residues" evidence="1">
    <location>
        <begin position="52"/>
        <end position="65"/>
    </location>
</feature>
<keyword evidence="3" id="KW-1185">Reference proteome</keyword>
<protein>
    <submittedName>
        <fullName evidence="2">Uncharacterized protein</fullName>
    </submittedName>
</protein>
<feature type="region of interest" description="Disordered" evidence="1">
    <location>
        <begin position="37"/>
        <end position="94"/>
    </location>
</feature>
<sequence length="94" mass="10376">MSNATNQSGTGHWMVATVIDDSDLMFCGKSLSAWYEEDRSQHGATGNGASKVEQESRGRSRERQGGSRQHRHNHHHHHDHAHSSSSNSNSSSKP</sequence>
<proteinExistence type="predicted"/>